<dbReference type="EMBL" id="JAUOQO010000278">
    <property type="protein sequence ID" value="MDO6575152.1"/>
    <property type="molecule type" value="Genomic_DNA"/>
</dbReference>
<evidence type="ECO:0000259" key="1">
    <source>
        <dbReference type="Pfam" id="PF12156"/>
    </source>
</evidence>
<gene>
    <name evidence="2" type="ORF">Q4528_13635</name>
</gene>
<keyword evidence="3" id="KW-1185">Reference proteome</keyword>
<dbReference type="AlphaFoldDB" id="A0AAW7YTT4"/>
<evidence type="ECO:0000313" key="2">
    <source>
        <dbReference type="EMBL" id="MDO6575152.1"/>
    </source>
</evidence>
<dbReference type="RefSeq" id="WP_303522095.1">
    <property type="nucleotide sequence ID" value="NZ_JAUOQO010000278.1"/>
</dbReference>
<proteinExistence type="predicted"/>
<dbReference type="Pfam" id="PF12156">
    <property type="entry name" value="ATPase-cat_bd"/>
    <property type="match status" value="1"/>
</dbReference>
<dbReference type="Proteomes" id="UP001170310">
    <property type="component" value="Unassembled WGS sequence"/>
</dbReference>
<accession>A0AAW7YTT4</accession>
<protein>
    <submittedName>
        <fullName evidence="2">Heavy metal translocating P-type ATPase metal-binding domain-containing protein</fullName>
    </submittedName>
</protein>
<feature type="domain" description="Putative metal-binding" evidence="1">
    <location>
        <begin position="8"/>
        <end position="63"/>
    </location>
</feature>
<evidence type="ECO:0000313" key="3">
    <source>
        <dbReference type="Proteomes" id="UP001170310"/>
    </source>
</evidence>
<reference evidence="2" key="1">
    <citation type="submission" date="2023-07" db="EMBL/GenBank/DDBJ databases">
        <title>Genome content predicts the carbon catabolic preferences of heterotrophic bacteria.</title>
        <authorList>
            <person name="Gralka M."/>
        </authorList>
    </citation>
    <scope>NUCLEOTIDE SEQUENCE</scope>
    <source>
        <strain evidence="2">E2R20</strain>
    </source>
</reference>
<sequence>MGSNKHLCFHCKEVVPAGLSLSVPILGKMEPMCCQGCAAVAQTIIDSGLEDYYKHRTAAAPSAQG</sequence>
<comment type="caution">
    <text evidence="2">The sequence shown here is derived from an EMBL/GenBank/DDBJ whole genome shotgun (WGS) entry which is preliminary data.</text>
</comment>
<name>A0AAW7YTT4_9STAP</name>
<dbReference type="InterPro" id="IPR021993">
    <property type="entry name" value="ATPase-cat-bd"/>
</dbReference>
<organism evidence="2 3">
    <name type="scientific">Staphylococcus pasteuri_A</name>
    <dbReference type="NCBI Taxonomy" id="3062664"/>
    <lineage>
        <taxon>Bacteria</taxon>
        <taxon>Bacillati</taxon>
        <taxon>Bacillota</taxon>
        <taxon>Bacilli</taxon>
        <taxon>Bacillales</taxon>
        <taxon>Staphylococcaceae</taxon>
        <taxon>Staphylococcus</taxon>
    </lineage>
</organism>
<feature type="non-terminal residue" evidence="2">
    <location>
        <position position="65"/>
    </location>
</feature>